<dbReference type="PIRSF" id="PIRSF018978">
    <property type="entry name" value="tRNA_m1G_mtfrase_arc_prd"/>
    <property type="match status" value="1"/>
</dbReference>
<dbReference type="EnsemblBacteria" id="BAA29802">
    <property type="protein sequence ID" value="BAA29802"/>
    <property type="gene ID" value="BAA29802"/>
</dbReference>
<evidence type="ECO:0000256" key="2">
    <source>
        <dbReference type="ARBA" id="ARBA00022679"/>
    </source>
</evidence>
<feature type="domain" description="SAM-dependent MTase TRM10-type" evidence="4">
    <location>
        <begin position="137"/>
        <end position="341"/>
    </location>
</feature>
<dbReference type="DNASU" id="1443041"/>
<dbReference type="STRING" id="70601.gene:9377658"/>
<protein>
    <recommendedName>
        <fullName evidence="4">SAM-dependent MTase TRM10-type domain-containing protein</fullName>
    </recommendedName>
</protein>
<dbReference type="NCBIfam" id="NF041140">
    <property type="entry name" value="Trm10AGmtase_Thcocales"/>
    <property type="match status" value="1"/>
</dbReference>
<accession>O58442</accession>
<organism evidence="5 6">
    <name type="scientific">Pyrococcus horikoshii (strain ATCC 700860 / DSM 12428 / JCM 9974 / NBRC 100139 / OT-3)</name>
    <dbReference type="NCBI Taxonomy" id="70601"/>
    <lineage>
        <taxon>Archaea</taxon>
        <taxon>Methanobacteriati</taxon>
        <taxon>Methanobacteriota</taxon>
        <taxon>Thermococci</taxon>
        <taxon>Thermococcales</taxon>
        <taxon>Thermococcaceae</taxon>
        <taxon>Pyrococcus</taxon>
    </lineage>
</organism>
<dbReference type="Proteomes" id="UP000000752">
    <property type="component" value="Chromosome"/>
</dbReference>
<name>O58442_PYRHO</name>
<dbReference type="GO" id="GO:0030488">
    <property type="term" value="P:tRNA methylation"/>
    <property type="evidence" value="ECO:0007669"/>
    <property type="project" value="InterPro"/>
</dbReference>
<dbReference type="KEGG" id="pho:PH0711"/>
<dbReference type="eggNOG" id="arCOG00967">
    <property type="taxonomic scope" value="Archaea"/>
</dbReference>
<reference evidence="5 6" key="1">
    <citation type="journal article" date="1998" name="DNA Res.">
        <title>Complete sequence and gene organization of the genome of a hyper-thermophilic archaebacterium, Pyrococcus horikoshii OT3.</title>
        <authorList>
            <person name="Kawarabayasi Y."/>
            <person name="Sawada M."/>
            <person name="Horikawa H."/>
            <person name="Haikawa Y."/>
            <person name="Hino Y."/>
            <person name="Yamamoto S."/>
            <person name="Sekine M."/>
            <person name="Baba S."/>
            <person name="Kosugi H."/>
            <person name="Hosoyama A."/>
            <person name="Nagai Y."/>
            <person name="Sakai M."/>
            <person name="Ogura K."/>
            <person name="Otuka R."/>
            <person name="Nakazawa H."/>
            <person name="Takamiya M."/>
            <person name="Ohfuku Y."/>
            <person name="Funahashi T."/>
            <person name="Tanaka T."/>
            <person name="Kudoh Y."/>
            <person name="Yamazaki J."/>
            <person name="Kushida N."/>
            <person name="Oguchi A."/>
            <person name="Aoki K."/>
            <person name="Nakamura Y."/>
            <person name="Robb T.F."/>
            <person name="Horikoshi K."/>
            <person name="Masuchi Y."/>
            <person name="Shizuya H."/>
            <person name="Kikuchi H."/>
        </authorList>
    </citation>
    <scope>NUCLEOTIDE SEQUENCE [LARGE SCALE GENOMIC DNA]</scope>
    <source>
        <strain evidence="6">ATCC 700860 / DSM 12428 / JCM 9974 / NBRC 100139 / OT-3</strain>
    </source>
</reference>
<dbReference type="InterPro" id="IPR038459">
    <property type="entry name" value="MT_TRM10-typ_sf"/>
</dbReference>
<dbReference type="PROSITE" id="PS51675">
    <property type="entry name" value="SAM_MT_TRM10"/>
    <property type="match status" value="1"/>
</dbReference>
<dbReference type="PIR" id="H71117">
    <property type="entry name" value="H71117"/>
</dbReference>
<dbReference type="AlphaFoldDB" id="O58442"/>
<dbReference type="InterPro" id="IPR028564">
    <property type="entry name" value="MT_TRM10-typ"/>
</dbReference>
<proteinExistence type="predicted"/>
<evidence type="ECO:0000256" key="3">
    <source>
        <dbReference type="ARBA" id="ARBA00022691"/>
    </source>
</evidence>
<keyword evidence="2" id="KW-0808">Transferase</keyword>
<dbReference type="GO" id="GO:0008175">
    <property type="term" value="F:tRNA methyltransferase activity"/>
    <property type="evidence" value="ECO:0007669"/>
    <property type="project" value="InterPro"/>
</dbReference>
<dbReference type="InterPro" id="IPR007364">
    <property type="entry name" value="SFM1-like"/>
</dbReference>
<dbReference type="InterPro" id="IPR016742">
    <property type="entry name" value="tRNA_m1G_mtfrase_arc"/>
</dbReference>
<dbReference type="Gene3D" id="3.40.1280.30">
    <property type="match status" value="1"/>
</dbReference>
<dbReference type="SMR" id="O58442"/>
<evidence type="ECO:0000256" key="1">
    <source>
        <dbReference type="ARBA" id="ARBA00022603"/>
    </source>
</evidence>
<dbReference type="EMBL" id="BA000001">
    <property type="protein sequence ID" value="BAA29802.1"/>
    <property type="molecule type" value="Genomic_DNA"/>
</dbReference>
<dbReference type="Pfam" id="PF04252">
    <property type="entry name" value="SFM1-like"/>
    <property type="match status" value="1"/>
</dbReference>
<evidence type="ECO:0000313" key="6">
    <source>
        <dbReference type="Proteomes" id="UP000000752"/>
    </source>
</evidence>
<gene>
    <name evidence="5" type="ordered locus">PH0711</name>
</gene>
<evidence type="ECO:0000313" key="5">
    <source>
        <dbReference type="EMBL" id="BAA29802.1"/>
    </source>
</evidence>
<keyword evidence="1" id="KW-0489">Methyltransferase</keyword>
<sequence>MYRLQGILKLRTSRAFQQPYTLRFFRQGLSHVSSNRGRGKFKKVPSSLCPMKKPGDVLREILQEKGIISVGTLSRKWPSGRDIYQELALLLLEGDGAIVELEEETSESWDLNGKKVGPSKYAYVRPCLVEKFKVVVDGDEIARRLPDYPWIIVDLMLWDKHIPKEKDKITLQVRETYAVMRRMYYPRKFAITWINEEYKKKNKLPLEKIVSYEGTTAEFLKERGINRVVLLDPNADEALSEKDLEEKAFIIGGIVDMKGDKKGTTAKIGEVLKKEGIEVLRRKIVLRGDVIGVPDRINHITEILIRMLYGEPMERAILAVQAPTHARWRLRREIPKRKIRYLIDGKLYLVVEKELFDELKGWLNIRWEDFVKVLRETGIIALERRRIHRLNKISTYRPDRNGGKRVILLKRAALLCYNY</sequence>
<keyword evidence="3" id="KW-0949">S-adenosyl-L-methionine</keyword>
<keyword evidence="6" id="KW-1185">Reference proteome</keyword>
<dbReference type="InterPro" id="IPR053618">
    <property type="entry name" value="tRNA_N1-methyltransferase"/>
</dbReference>
<evidence type="ECO:0000259" key="4">
    <source>
        <dbReference type="PROSITE" id="PS51675"/>
    </source>
</evidence>